<keyword evidence="7" id="KW-1185">Reference proteome</keyword>
<evidence type="ECO:0000256" key="2">
    <source>
        <dbReference type="ARBA" id="ARBA00022963"/>
    </source>
</evidence>
<dbReference type="EMBL" id="CP020083">
    <property type="protein sequence ID" value="ASR50975.1"/>
    <property type="molecule type" value="Genomic_DNA"/>
</dbReference>
<dbReference type="Gene3D" id="3.40.50.1820">
    <property type="entry name" value="alpha/beta hydrolase"/>
    <property type="match status" value="1"/>
</dbReference>
<feature type="chain" id="PRO_5046062685" description="Dienelactone hydrolase" evidence="5">
    <location>
        <begin position="26"/>
        <end position="432"/>
    </location>
</feature>
<dbReference type="GeneID" id="303485010"/>
<keyword evidence="2" id="KW-0442">Lipid degradation</keyword>
<dbReference type="Proteomes" id="UP000258016">
    <property type="component" value="Chromosome"/>
</dbReference>
<dbReference type="RefSeq" id="WP_117351791.1">
    <property type="nucleotide sequence ID" value="NZ_CP020083.1"/>
</dbReference>
<keyword evidence="1" id="KW-0378">Hydrolase</keyword>
<keyword evidence="3" id="KW-0443">Lipid metabolism</keyword>
<evidence type="ECO:0000313" key="7">
    <source>
        <dbReference type="Proteomes" id="UP000258016"/>
    </source>
</evidence>
<organism evidence="6 7">
    <name type="scientific">Blastomonas fulva</name>
    <dbReference type="NCBI Taxonomy" id="1550728"/>
    <lineage>
        <taxon>Bacteria</taxon>
        <taxon>Pseudomonadati</taxon>
        <taxon>Pseudomonadota</taxon>
        <taxon>Alphaproteobacteria</taxon>
        <taxon>Sphingomonadales</taxon>
        <taxon>Sphingomonadaceae</taxon>
        <taxon>Blastomonas</taxon>
    </lineage>
</organism>
<evidence type="ECO:0000256" key="4">
    <source>
        <dbReference type="SAM" id="MobiDB-lite"/>
    </source>
</evidence>
<sequence length="432" mass="47025">MAVQGKMLELAVTAFALLIATDVRAADPGTPKHAHRPSTEMPELAGRGQHQVGTVVEELDLGDRRIGLRLWFPARPEGDAVRQHYRHKRAVPGQQVLELSEQGMALAPAQALTGQRFPLIIMSHGYGGWAEHMSRLGETLASRGYVVASIDHRDLPFSDVASFATSFGSVLVNRSRDQQAVLRAILDGSVTNSTVAGVVDPQAIGVLGYSMGGYGAITTAGVPLDPDAPAYRQFPREALAALPRPDPAMAGQIDAVVALAPWGAQPDAMVWRDQDLAALKTPMLLIDGDQDDVVDFENGVKRLLGTASGSDRYLLVYREAAHNIAGNPVQLPEGADFPAIEFLTDPVWRKERIEAINVHFISAFFDLHLKQDQAMRRYLDVPVPLAGAGRWPSSFGQQWGGAVAGDEQPDYWRGFQRRWARGLEMHHKSAGE</sequence>
<name>A0ABN5B1R9_9SPHN</name>
<dbReference type="SUPFAM" id="SSF53474">
    <property type="entry name" value="alpha/beta-Hydrolases"/>
    <property type="match status" value="1"/>
</dbReference>
<evidence type="ECO:0000256" key="1">
    <source>
        <dbReference type="ARBA" id="ARBA00022801"/>
    </source>
</evidence>
<evidence type="ECO:0008006" key="8">
    <source>
        <dbReference type="Google" id="ProtNLM"/>
    </source>
</evidence>
<proteinExistence type="predicted"/>
<evidence type="ECO:0000256" key="5">
    <source>
        <dbReference type="SAM" id="SignalP"/>
    </source>
</evidence>
<keyword evidence="5" id="KW-0732">Signal</keyword>
<accession>A0ABN5B1R9</accession>
<protein>
    <recommendedName>
        <fullName evidence="8">Dienelactone hydrolase</fullName>
    </recommendedName>
</protein>
<evidence type="ECO:0000256" key="3">
    <source>
        <dbReference type="ARBA" id="ARBA00023098"/>
    </source>
</evidence>
<reference evidence="6 7" key="1">
    <citation type="submission" date="2017-03" db="EMBL/GenBank/DDBJ databases">
        <title>Complete genome sequence of Blastomonas fulva degrading microcsystin LR.</title>
        <authorList>
            <person name="Lee H.-g."/>
            <person name="Jin L."/>
            <person name="oh H.-M."/>
        </authorList>
    </citation>
    <scope>NUCLEOTIDE SEQUENCE [LARGE SCALE GENOMIC DNA]</scope>
    <source>
        <strain evidence="6 7">T2</strain>
    </source>
</reference>
<evidence type="ECO:0000313" key="6">
    <source>
        <dbReference type="EMBL" id="ASR50975.1"/>
    </source>
</evidence>
<gene>
    <name evidence="6" type="ORF">B5J99_05390</name>
</gene>
<feature type="signal peptide" evidence="5">
    <location>
        <begin position="1"/>
        <end position="25"/>
    </location>
</feature>
<dbReference type="PANTHER" id="PTHR10272:SF0">
    <property type="entry name" value="PLATELET-ACTIVATING FACTOR ACETYLHYDROLASE"/>
    <property type="match status" value="1"/>
</dbReference>
<dbReference type="PANTHER" id="PTHR10272">
    <property type="entry name" value="PLATELET-ACTIVATING FACTOR ACETYLHYDROLASE"/>
    <property type="match status" value="1"/>
</dbReference>
<dbReference type="InterPro" id="IPR029058">
    <property type="entry name" value="AB_hydrolase_fold"/>
</dbReference>
<dbReference type="Pfam" id="PF03403">
    <property type="entry name" value="PAF-AH_p_II"/>
    <property type="match status" value="1"/>
</dbReference>
<feature type="region of interest" description="Disordered" evidence="4">
    <location>
        <begin position="27"/>
        <end position="48"/>
    </location>
</feature>